<reference evidence="2 3" key="1">
    <citation type="submission" date="2011-12" db="EMBL/GenBank/DDBJ databases">
        <title>The complete genome of Niastella koreensis GR20-10.</title>
        <authorList>
            <consortium name="US DOE Joint Genome Institute (JGI-PGF)"/>
            <person name="Lucas S."/>
            <person name="Han J."/>
            <person name="Lapidus A."/>
            <person name="Bruce D."/>
            <person name="Goodwin L."/>
            <person name="Pitluck S."/>
            <person name="Peters L."/>
            <person name="Kyrpides N."/>
            <person name="Mavromatis K."/>
            <person name="Ivanova N."/>
            <person name="Mikhailova N."/>
            <person name="Davenport K."/>
            <person name="Saunders E."/>
            <person name="Detter J.C."/>
            <person name="Tapia R."/>
            <person name="Han C."/>
            <person name="Land M."/>
            <person name="Hauser L."/>
            <person name="Markowitz V."/>
            <person name="Cheng J.-F."/>
            <person name="Hugenholtz P."/>
            <person name="Woyke T."/>
            <person name="Wu D."/>
            <person name="Tindall B."/>
            <person name="Pomrenke H."/>
            <person name="Brambilla E."/>
            <person name="Klenk H.-P."/>
            <person name="Eisen J.A."/>
        </authorList>
    </citation>
    <scope>NUCLEOTIDE SEQUENCE [LARGE SCALE GENOMIC DNA]</scope>
    <source>
        <strain evidence="3">DSM 17620 / KACC 11465 / NBRC 106392 / GR20-10</strain>
    </source>
</reference>
<feature type="transmembrane region" description="Helical" evidence="1">
    <location>
        <begin position="21"/>
        <end position="38"/>
    </location>
</feature>
<accession>G8TGT0</accession>
<dbReference type="STRING" id="700598.Niako_3204"/>
<keyword evidence="1" id="KW-0472">Membrane</keyword>
<evidence type="ECO:0000256" key="1">
    <source>
        <dbReference type="SAM" id="Phobius"/>
    </source>
</evidence>
<keyword evidence="1" id="KW-0812">Transmembrane</keyword>
<protein>
    <submittedName>
        <fullName evidence="2">Uncharacterized protein</fullName>
    </submittedName>
</protein>
<evidence type="ECO:0000313" key="2">
    <source>
        <dbReference type="EMBL" id="AEV99532.1"/>
    </source>
</evidence>
<gene>
    <name evidence="2" type="ordered locus">Niako_3204</name>
</gene>
<keyword evidence="1" id="KW-1133">Transmembrane helix</keyword>
<organism evidence="2 3">
    <name type="scientific">Niastella koreensis (strain DSM 17620 / KACC 11465 / NBRC 106392 / GR20-10)</name>
    <dbReference type="NCBI Taxonomy" id="700598"/>
    <lineage>
        <taxon>Bacteria</taxon>
        <taxon>Pseudomonadati</taxon>
        <taxon>Bacteroidota</taxon>
        <taxon>Chitinophagia</taxon>
        <taxon>Chitinophagales</taxon>
        <taxon>Chitinophagaceae</taxon>
        <taxon>Niastella</taxon>
    </lineage>
</organism>
<dbReference type="EMBL" id="CP003178">
    <property type="protein sequence ID" value="AEV99532.1"/>
    <property type="molecule type" value="Genomic_DNA"/>
</dbReference>
<dbReference type="HOGENOM" id="CLU_1382850_0_0_10"/>
<dbReference type="KEGG" id="nko:Niako_3204"/>
<proteinExistence type="predicted"/>
<name>G8TGT0_NIAKG</name>
<dbReference type="Proteomes" id="UP000005438">
    <property type="component" value="Chromosome"/>
</dbReference>
<sequence length="197" mass="23066">MHHLPPGRWCKIFQTGSVLNYFMKLALPLIIFTIAFFLPSCTFNCADNFEFGIKYNPVRRKFGSPLIKHYMSAHNCCGAWTTYEIDNVPADNGAYHSSKTIRVITNGKVTNEEDLYRKQLNDTTILQLDIETALLWENDSLEIYAKFGKIDTRKLKIEPKDVIIDDSKYPRYEKMKLDRQQIDSVLRLWNLSRFEKE</sequence>
<evidence type="ECO:0000313" key="3">
    <source>
        <dbReference type="Proteomes" id="UP000005438"/>
    </source>
</evidence>
<dbReference type="AlphaFoldDB" id="G8TGT0"/>